<dbReference type="EMBL" id="JAHVHP010000002">
    <property type="protein sequence ID" value="MBY5952526.1"/>
    <property type="molecule type" value="Genomic_DNA"/>
</dbReference>
<evidence type="ECO:0000313" key="1">
    <source>
        <dbReference type="EMBL" id="MBY5952526.1"/>
    </source>
</evidence>
<sequence>MTTFKSIFLTGALISIFGIIDQSIAQTFVGAQIDNRAGIRGLTLNPANVVNPRLKSELNLFSTSAFFGNDYVGVDLGNLSNLTDDFKFDDNLTVNAKPDNNFVGNVDILGPSFQINLSEKHSVALSTRVRGFFNLNNIGGEFFETITTGETEDENGYAVEMEDLNGITHVWAEIGATYGRQFINNDKINLKGAATLKYLGGAAGLVGSSQVLGGLFIEATNTLTTRGNLNYGYSEGFNNGEIDFGGFSSGFGMDLGLILELKNDSENSYTDGYKLRAGLSVLDIGSINYSRFTQFQYNMNNTISAAEFENGNISEVLEENYPGTSQTGSARLGMPTSLQAFVDYSITNKFYVSAHGSLSIKEHGELPVSQVINSVSLTPRFESGWISVYSPLSYRQFEGGISWGLGLRLGPVIIGSGSILTNLLSKNSRSTDAYFGLQIPFYRKGTKRKNELP</sequence>
<comment type="caution">
    <text evidence="1">The sequence shown here is derived from an EMBL/GenBank/DDBJ whole genome shotgun (WGS) entry which is preliminary data.</text>
</comment>
<evidence type="ECO:0000313" key="2">
    <source>
        <dbReference type="Proteomes" id="UP000766609"/>
    </source>
</evidence>
<accession>A0ABS7N884</accession>
<proteinExistence type="predicted"/>
<gene>
    <name evidence="1" type="ORF">KUV23_16170</name>
</gene>
<dbReference type="Proteomes" id="UP000766609">
    <property type="component" value="Unassembled WGS sequence"/>
</dbReference>
<dbReference type="RefSeq" id="WP_222584781.1">
    <property type="nucleotide sequence ID" value="NZ_JAHVHP010000002.1"/>
</dbReference>
<name>A0ABS7N884_9BACT</name>
<reference evidence="1 2" key="1">
    <citation type="submission" date="2021-06" db="EMBL/GenBank/DDBJ databases">
        <title>44 bacteria genomes isolated from Dapeng, Shenzhen.</title>
        <authorList>
            <person name="Zheng W."/>
            <person name="Yu S."/>
            <person name="Huang Y."/>
        </authorList>
    </citation>
    <scope>NUCLEOTIDE SEQUENCE [LARGE SCALE GENOMIC DNA]</scope>
    <source>
        <strain evidence="1 2">DP5N14-6</strain>
    </source>
</reference>
<evidence type="ECO:0008006" key="3">
    <source>
        <dbReference type="Google" id="ProtNLM"/>
    </source>
</evidence>
<keyword evidence="2" id="KW-1185">Reference proteome</keyword>
<organism evidence="1 2">
    <name type="scientific">Algoriphagus marincola</name>
    <dbReference type="NCBI Taxonomy" id="264027"/>
    <lineage>
        <taxon>Bacteria</taxon>
        <taxon>Pseudomonadati</taxon>
        <taxon>Bacteroidota</taxon>
        <taxon>Cytophagia</taxon>
        <taxon>Cytophagales</taxon>
        <taxon>Cyclobacteriaceae</taxon>
        <taxon>Algoriphagus</taxon>
    </lineage>
</organism>
<protein>
    <recommendedName>
        <fullName evidence="3">DUF5723 domain-containing protein</fullName>
    </recommendedName>
</protein>